<reference evidence="3" key="1">
    <citation type="submission" date="2021-06" db="EMBL/GenBank/DDBJ databases">
        <authorList>
            <person name="Kallberg Y."/>
            <person name="Tangrot J."/>
            <person name="Rosling A."/>
        </authorList>
    </citation>
    <scope>NUCLEOTIDE SEQUENCE</scope>
    <source>
        <strain evidence="3">AZ414A</strain>
    </source>
</reference>
<sequence>MSVSSNTRAKKSKDNSILKPNVIGEVKFNSTMKKAKPDKKSNNKRNNMPMEEANAEASGSKINPQIVILTNEKIIEDNVNTNTEVMEEIESRNNELQEDIINGEENNNQGEKVEKVRKILKKETAVVLVKTEVFKDNRMISALYDNEEKMEKGK</sequence>
<gene>
    <name evidence="3" type="ORF">DEBURN_LOCUS10095</name>
</gene>
<protein>
    <submittedName>
        <fullName evidence="3">7364_t:CDS:1</fullName>
    </submittedName>
</protein>
<dbReference type="EMBL" id="CAJVPK010002496">
    <property type="protein sequence ID" value="CAG8613948.1"/>
    <property type="molecule type" value="Genomic_DNA"/>
</dbReference>
<dbReference type="OrthoDB" id="2440494at2759"/>
<feature type="coiled-coil region" evidence="1">
    <location>
        <begin position="79"/>
        <end position="106"/>
    </location>
</feature>
<evidence type="ECO:0000256" key="2">
    <source>
        <dbReference type="SAM" id="MobiDB-lite"/>
    </source>
</evidence>
<accession>A0A9N9CU29</accession>
<evidence type="ECO:0000313" key="3">
    <source>
        <dbReference type="EMBL" id="CAG8613948.1"/>
    </source>
</evidence>
<keyword evidence="4" id="KW-1185">Reference proteome</keyword>
<comment type="caution">
    <text evidence="3">The sequence shown here is derived from an EMBL/GenBank/DDBJ whole genome shotgun (WGS) entry which is preliminary data.</text>
</comment>
<dbReference type="AlphaFoldDB" id="A0A9N9CU29"/>
<organism evidence="3 4">
    <name type="scientific">Diversispora eburnea</name>
    <dbReference type="NCBI Taxonomy" id="1213867"/>
    <lineage>
        <taxon>Eukaryota</taxon>
        <taxon>Fungi</taxon>
        <taxon>Fungi incertae sedis</taxon>
        <taxon>Mucoromycota</taxon>
        <taxon>Glomeromycotina</taxon>
        <taxon>Glomeromycetes</taxon>
        <taxon>Diversisporales</taxon>
        <taxon>Diversisporaceae</taxon>
        <taxon>Diversispora</taxon>
    </lineage>
</organism>
<name>A0A9N9CU29_9GLOM</name>
<keyword evidence="1" id="KW-0175">Coiled coil</keyword>
<proteinExistence type="predicted"/>
<evidence type="ECO:0000256" key="1">
    <source>
        <dbReference type="SAM" id="Coils"/>
    </source>
</evidence>
<feature type="region of interest" description="Disordered" evidence="2">
    <location>
        <begin position="1"/>
        <end position="59"/>
    </location>
</feature>
<dbReference type="Proteomes" id="UP000789706">
    <property type="component" value="Unassembled WGS sequence"/>
</dbReference>
<evidence type="ECO:0000313" key="4">
    <source>
        <dbReference type="Proteomes" id="UP000789706"/>
    </source>
</evidence>